<evidence type="ECO:0000313" key="2">
    <source>
        <dbReference type="Proteomes" id="UP001239782"/>
    </source>
</evidence>
<sequence>MTVTNTSKCGDKSLLGNTSLDGVDNEVDYRDVSVASAAVYNPEGIVNVISAGTILGDIIQQEPATEPVNANKCSATSYGGSNLILTNDDRTAEADNQGLSTSNIIIESLSPKSTGKWYIEVLFEADTSHTLGMGIRVQGVGSSSGNLQHRPNGFISSNGSGVGLFPSASYTTGDVIGYAIDFDADEIWISINGVWSQGNPITGSNPIASSSASVAVIYVSLNSVPANDRVPLASFNEAIYPTPGGFGFWAITN</sequence>
<dbReference type="AlphaFoldDB" id="A0AA51X8S9"/>
<dbReference type="SUPFAM" id="SSF49899">
    <property type="entry name" value="Concanavalin A-like lectins/glucanases"/>
    <property type="match status" value="1"/>
</dbReference>
<gene>
    <name evidence="1" type="ORF">Q9312_05765</name>
</gene>
<dbReference type="InterPro" id="IPR013320">
    <property type="entry name" value="ConA-like_dom_sf"/>
</dbReference>
<protein>
    <recommendedName>
        <fullName evidence="3">B30.2/SPRY domain-containing protein</fullName>
    </recommendedName>
</protein>
<dbReference type="Proteomes" id="UP001239782">
    <property type="component" value="Chromosome"/>
</dbReference>
<name>A0AA51X8S9_9GAMM</name>
<keyword evidence="2" id="KW-1185">Reference proteome</keyword>
<dbReference type="InterPro" id="IPR043136">
    <property type="entry name" value="B30.2/SPRY_sf"/>
</dbReference>
<dbReference type="KEGG" id="plei:Q9312_05765"/>
<dbReference type="Gene3D" id="2.60.120.920">
    <property type="match status" value="1"/>
</dbReference>
<proteinExistence type="predicted"/>
<organism evidence="1 2">
    <name type="scientific">Pleionea litopenaei</name>
    <dbReference type="NCBI Taxonomy" id="3070815"/>
    <lineage>
        <taxon>Bacteria</taxon>
        <taxon>Pseudomonadati</taxon>
        <taxon>Pseudomonadota</taxon>
        <taxon>Gammaproteobacteria</taxon>
        <taxon>Oceanospirillales</taxon>
        <taxon>Pleioneaceae</taxon>
        <taxon>Pleionea</taxon>
    </lineage>
</organism>
<evidence type="ECO:0000313" key="1">
    <source>
        <dbReference type="EMBL" id="WMS88420.1"/>
    </source>
</evidence>
<dbReference type="RefSeq" id="WP_309203634.1">
    <property type="nucleotide sequence ID" value="NZ_CP133548.1"/>
</dbReference>
<dbReference type="EMBL" id="CP133548">
    <property type="protein sequence ID" value="WMS88420.1"/>
    <property type="molecule type" value="Genomic_DNA"/>
</dbReference>
<accession>A0AA51X8S9</accession>
<evidence type="ECO:0008006" key="3">
    <source>
        <dbReference type="Google" id="ProtNLM"/>
    </source>
</evidence>
<reference evidence="1 2" key="1">
    <citation type="submission" date="2023-08" db="EMBL/GenBank/DDBJ databases">
        <title>Pleionea litopenaei sp. nov., isolated from stomach of juvenile Litopenaeus vannamei.</title>
        <authorList>
            <person name="Rho A.M."/>
            <person name="Hwang C.Y."/>
        </authorList>
    </citation>
    <scope>NUCLEOTIDE SEQUENCE [LARGE SCALE GENOMIC DNA]</scope>
    <source>
        <strain evidence="1 2">HL-JVS1</strain>
    </source>
</reference>